<dbReference type="Proteomes" id="UP000232323">
    <property type="component" value="Unassembled WGS sequence"/>
</dbReference>
<evidence type="ECO:0000256" key="1">
    <source>
        <dbReference type="SAM" id="MobiDB-lite"/>
    </source>
</evidence>
<dbReference type="AlphaFoldDB" id="A0A250WPU8"/>
<dbReference type="PANTHER" id="PTHR38585:SF1">
    <property type="entry name" value="TRANSMEMBRANE PROTEIN"/>
    <property type="match status" value="1"/>
</dbReference>
<gene>
    <name evidence="2" type="ORF">CEUSTIGMA_g329.t1</name>
</gene>
<dbReference type="STRING" id="1157962.A0A250WPU8"/>
<dbReference type="PANTHER" id="PTHR38585">
    <property type="entry name" value="TRANSMEMBRANE PROTEIN"/>
    <property type="match status" value="1"/>
</dbReference>
<accession>A0A250WPU8</accession>
<comment type="caution">
    <text evidence="2">The sequence shown here is derived from an EMBL/GenBank/DDBJ whole genome shotgun (WGS) entry which is preliminary data.</text>
</comment>
<feature type="compositionally biased region" description="Polar residues" evidence="1">
    <location>
        <begin position="306"/>
        <end position="321"/>
    </location>
</feature>
<protein>
    <submittedName>
        <fullName evidence="2">Uncharacterized protein</fullName>
    </submittedName>
</protein>
<evidence type="ECO:0000313" key="2">
    <source>
        <dbReference type="EMBL" id="GAX72874.1"/>
    </source>
</evidence>
<dbReference type="EMBL" id="BEGY01000001">
    <property type="protein sequence ID" value="GAX72874.1"/>
    <property type="molecule type" value="Genomic_DNA"/>
</dbReference>
<organism evidence="2 3">
    <name type="scientific">Chlamydomonas eustigma</name>
    <dbReference type="NCBI Taxonomy" id="1157962"/>
    <lineage>
        <taxon>Eukaryota</taxon>
        <taxon>Viridiplantae</taxon>
        <taxon>Chlorophyta</taxon>
        <taxon>core chlorophytes</taxon>
        <taxon>Chlorophyceae</taxon>
        <taxon>CS clade</taxon>
        <taxon>Chlamydomonadales</taxon>
        <taxon>Chlamydomonadaceae</taxon>
        <taxon>Chlamydomonas</taxon>
    </lineage>
</organism>
<dbReference type="OrthoDB" id="70850at2759"/>
<keyword evidence="3" id="KW-1185">Reference proteome</keyword>
<feature type="region of interest" description="Disordered" evidence="1">
    <location>
        <begin position="306"/>
        <end position="338"/>
    </location>
</feature>
<proteinExistence type="predicted"/>
<name>A0A250WPU8_9CHLO</name>
<reference evidence="2 3" key="1">
    <citation type="submission" date="2017-08" db="EMBL/GenBank/DDBJ databases">
        <title>Acidophilic green algal genome provides insights into adaptation to an acidic environment.</title>
        <authorList>
            <person name="Hirooka S."/>
            <person name="Hirose Y."/>
            <person name="Kanesaki Y."/>
            <person name="Higuchi S."/>
            <person name="Fujiwara T."/>
            <person name="Onuma R."/>
            <person name="Era A."/>
            <person name="Ohbayashi R."/>
            <person name="Uzuka A."/>
            <person name="Nozaki H."/>
            <person name="Yoshikawa H."/>
            <person name="Miyagishima S.Y."/>
        </authorList>
    </citation>
    <scope>NUCLEOTIDE SEQUENCE [LARGE SCALE GENOMIC DNA]</scope>
    <source>
        <strain evidence="2 3">NIES-2499</strain>
    </source>
</reference>
<evidence type="ECO:0000313" key="3">
    <source>
        <dbReference type="Proteomes" id="UP000232323"/>
    </source>
</evidence>
<sequence length="376" mass="40874">MTSHHVDLIKEFLGNRSMSESSKGRKFHNILKASLGQAQGILSRLLPFGVHAFVSAISYGSGICLLQLLGASLRISCANRLLGPCLGAIGVGAASALSGHMSRHAKRQMNEQKNLWQALLSPFWSDIDIQELLLDAFSGIMIFKLYGGSFRRLLPSNLKAAGAHARTCVPVSAGDHANDSQKGLLISIYQRDGCHHCGSKRGIVIGDHIPPTKLVNEVKAQHKAVEASLKHIPDLLRQVFVSKESQCIKQDYYAQCQSCSQAQASLMRHGRRSALVLHKVWLQPPGFTPGILVGLRQCCEDMRTIHTSTGPRSAGNASSSKGQKREGEGRHRRGIWGWTTPIVEEQQPGVDVYCSFEAKGLPATTASNSVEVTVLN</sequence>